<dbReference type="Gene3D" id="3.10.450.50">
    <property type="match status" value="1"/>
</dbReference>
<dbReference type="Pfam" id="PF12680">
    <property type="entry name" value="SnoaL_2"/>
    <property type="match status" value="1"/>
</dbReference>
<name>A0A0C3Q246_9AGAM</name>
<dbReference type="Proteomes" id="UP000054248">
    <property type="component" value="Unassembled WGS sequence"/>
</dbReference>
<organism evidence="2 3">
    <name type="scientific">Tulasnella calospora MUT 4182</name>
    <dbReference type="NCBI Taxonomy" id="1051891"/>
    <lineage>
        <taxon>Eukaryota</taxon>
        <taxon>Fungi</taxon>
        <taxon>Dikarya</taxon>
        <taxon>Basidiomycota</taxon>
        <taxon>Agaricomycotina</taxon>
        <taxon>Agaricomycetes</taxon>
        <taxon>Cantharellales</taxon>
        <taxon>Tulasnellaceae</taxon>
        <taxon>Tulasnella</taxon>
    </lineage>
</organism>
<dbReference type="HOGENOM" id="CLU_120970_0_0_1"/>
<proteinExistence type="predicted"/>
<evidence type="ECO:0000313" key="3">
    <source>
        <dbReference type="Proteomes" id="UP000054248"/>
    </source>
</evidence>
<reference evidence="2 3" key="1">
    <citation type="submission" date="2014-04" db="EMBL/GenBank/DDBJ databases">
        <authorList>
            <consortium name="DOE Joint Genome Institute"/>
            <person name="Kuo A."/>
            <person name="Girlanda M."/>
            <person name="Perotto S."/>
            <person name="Kohler A."/>
            <person name="Nagy L.G."/>
            <person name="Floudas D."/>
            <person name="Copeland A."/>
            <person name="Barry K.W."/>
            <person name="Cichocki N."/>
            <person name="Veneault-Fourrey C."/>
            <person name="LaButti K."/>
            <person name="Lindquist E.A."/>
            <person name="Lipzen A."/>
            <person name="Lundell T."/>
            <person name="Morin E."/>
            <person name="Murat C."/>
            <person name="Sun H."/>
            <person name="Tunlid A."/>
            <person name="Henrissat B."/>
            <person name="Grigoriev I.V."/>
            <person name="Hibbett D.S."/>
            <person name="Martin F."/>
            <person name="Nordberg H.P."/>
            <person name="Cantor M.N."/>
            <person name="Hua S.X."/>
        </authorList>
    </citation>
    <scope>NUCLEOTIDE SEQUENCE [LARGE SCALE GENOMIC DNA]</scope>
    <source>
        <strain evidence="2 3">MUT 4182</strain>
    </source>
</reference>
<accession>A0A0C3Q246</accession>
<dbReference type="InterPro" id="IPR032710">
    <property type="entry name" value="NTF2-like_dom_sf"/>
</dbReference>
<dbReference type="SUPFAM" id="SSF54427">
    <property type="entry name" value="NTF2-like"/>
    <property type="match status" value="1"/>
</dbReference>
<evidence type="ECO:0000259" key="1">
    <source>
        <dbReference type="Pfam" id="PF12680"/>
    </source>
</evidence>
<protein>
    <recommendedName>
        <fullName evidence="1">SnoaL-like domain-containing protein</fullName>
    </recommendedName>
</protein>
<dbReference type="AlphaFoldDB" id="A0A0C3Q246"/>
<keyword evidence="3" id="KW-1185">Reference proteome</keyword>
<feature type="domain" description="SnoaL-like" evidence="1">
    <location>
        <begin position="15"/>
        <end position="118"/>
    </location>
</feature>
<dbReference type="OrthoDB" id="2957037at2759"/>
<sequence>MDSSTSPSMDSVSVVRSYFQAYCQLDYRLMAMHTTDEFVFEDPVFPHLEGDFARAMFKMFIIGAPKTGAKFTILDVSEAAADPNVVNAKYRAEYSFNGRPVTNEISSVLTVEDGKVAKQVDSFDFPGWAAQTGGFVGWLLGGTSFAQSATRDKAKHRLEAFMKKDPELAKALEVRQ</sequence>
<dbReference type="EMBL" id="KN823109">
    <property type="protein sequence ID" value="KIO22435.1"/>
    <property type="molecule type" value="Genomic_DNA"/>
</dbReference>
<reference evidence="3" key="2">
    <citation type="submission" date="2015-01" db="EMBL/GenBank/DDBJ databases">
        <title>Evolutionary Origins and Diversification of the Mycorrhizal Mutualists.</title>
        <authorList>
            <consortium name="DOE Joint Genome Institute"/>
            <consortium name="Mycorrhizal Genomics Consortium"/>
            <person name="Kohler A."/>
            <person name="Kuo A."/>
            <person name="Nagy L.G."/>
            <person name="Floudas D."/>
            <person name="Copeland A."/>
            <person name="Barry K.W."/>
            <person name="Cichocki N."/>
            <person name="Veneault-Fourrey C."/>
            <person name="LaButti K."/>
            <person name="Lindquist E.A."/>
            <person name="Lipzen A."/>
            <person name="Lundell T."/>
            <person name="Morin E."/>
            <person name="Murat C."/>
            <person name="Riley R."/>
            <person name="Ohm R."/>
            <person name="Sun H."/>
            <person name="Tunlid A."/>
            <person name="Henrissat B."/>
            <person name="Grigoriev I.V."/>
            <person name="Hibbett D.S."/>
            <person name="Martin F."/>
        </authorList>
    </citation>
    <scope>NUCLEOTIDE SEQUENCE [LARGE SCALE GENOMIC DNA]</scope>
    <source>
        <strain evidence="3">MUT 4182</strain>
    </source>
</reference>
<evidence type="ECO:0000313" key="2">
    <source>
        <dbReference type="EMBL" id="KIO22435.1"/>
    </source>
</evidence>
<dbReference type="InterPro" id="IPR037401">
    <property type="entry name" value="SnoaL-like"/>
</dbReference>
<gene>
    <name evidence="2" type="ORF">M407DRAFT_245161</name>
</gene>